<comment type="caution">
    <text evidence="1">The sequence shown here is derived from an EMBL/GenBank/DDBJ whole genome shotgun (WGS) entry which is preliminary data.</text>
</comment>
<keyword evidence="2" id="KW-1185">Reference proteome</keyword>
<sequence length="137" mass="15872">MQFDLVSAIRESIARSSVSWSPQHVYGHLHKTLLFQELTWWEQKNLEVDGLAVEFCREIEANHQLVAPNPWFFTELAALFVVDSKQSRLDNQLIQEHVALPSLQERWCEKLLEIGSGGHQTACLRPNRLTKLWPNKP</sequence>
<dbReference type="AlphaFoldDB" id="A0AAD2CDN2"/>
<accession>A0AAD2CDN2</accession>
<name>A0AAD2CDN2_9STRA</name>
<organism evidence="1 2">
    <name type="scientific">Cylindrotheca closterium</name>
    <dbReference type="NCBI Taxonomy" id="2856"/>
    <lineage>
        <taxon>Eukaryota</taxon>
        <taxon>Sar</taxon>
        <taxon>Stramenopiles</taxon>
        <taxon>Ochrophyta</taxon>
        <taxon>Bacillariophyta</taxon>
        <taxon>Bacillariophyceae</taxon>
        <taxon>Bacillariophycidae</taxon>
        <taxon>Bacillariales</taxon>
        <taxon>Bacillariaceae</taxon>
        <taxon>Cylindrotheca</taxon>
    </lineage>
</organism>
<evidence type="ECO:0000313" key="2">
    <source>
        <dbReference type="Proteomes" id="UP001295423"/>
    </source>
</evidence>
<gene>
    <name evidence="1" type="ORF">CYCCA115_LOCUS1770</name>
</gene>
<reference evidence="1" key="1">
    <citation type="submission" date="2023-08" db="EMBL/GenBank/DDBJ databases">
        <authorList>
            <person name="Audoor S."/>
            <person name="Bilcke G."/>
        </authorList>
    </citation>
    <scope>NUCLEOTIDE SEQUENCE</scope>
</reference>
<evidence type="ECO:0000313" key="1">
    <source>
        <dbReference type="EMBL" id="CAJ1929816.1"/>
    </source>
</evidence>
<dbReference type="EMBL" id="CAKOGP040000094">
    <property type="protein sequence ID" value="CAJ1929816.1"/>
    <property type="molecule type" value="Genomic_DNA"/>
</dbReference>
<dbReference type="Proteomes" id="UP001295423">
    <property type="component" value="Unassembled WGS sequence"/>
</dbReference>
<protein>
    <submittedName>
        <fullName evidence="1">Uncharacterized protein</fullName>
    </submittedName>
</protein>
<proteinExistence type="predicted"/>